<proteinExistence type="predicted"/>
<sequence length="588" mass="64368">MADRQALFDDPSILLVSSLGTSASNPTNEVLKITPDIAQQPEGRNALSLLLDSAIANAAKESTPELEPRTSGSARGSPKEVEKIESRGENEKQLQSKGEEYTVDYKSTTAYSYSINELILLRNSANVKEIQKELDLPEKSFWGLRQKTPKEKGPERRKKGGAEGLRWEKKPSGFARAAELDTMGHDKINQLLGENPDEAEPDWGTVDGSKDSQIDMGETVEDFERWKAEMRRRAEGEFSSEPLGNEPPVADSIPNNEVDNFFSFVKPKEKPKQESTSTSSKSSRFSSFFNAPAPPQRDSPQTSRPQSNQQTQPIGSQETQPMAPRRLPSQDESSSRFFGGNQSLNNNQRAPGTPGTPGTPQQNILPQGPPGLPRMYPPGLQSGPYGAPPPGLPAGGPPPGFGANDNFFNTLLNKSVPPQPSTAHQQQQQPRFPPPPGFAYPQTAPQNMKGITQFPPWMNMPPPGTAPDQAQTQNSPHQGFRNMPPGLMAQGPNQGNQMQNQGNPGQNLGNSMQNQGNVMSPQNQKNMRYQGFPPGVPPGFMYSHEQNHPHGQMPPGFPMYGNPMQRQQMQQGPLNAQSPRDERSEASP</sequence>
<comment type="caution">
    <text evidence="1">The sequence shown here is derived from an EMBL/GenBank/DDBJ whole genome shotgun (WGS) entry which is preliminary data.</text>
</comment>
<accession>A0ACC2WLC2</accession>
<name>A0ACC2WLC2_9TREE</name>
<protein>
    <submittedName>
        <fullName evidence="1">Uncharacterized protein</fullName>
    </submittedName>
</protein>
<organism evidence="1 2">
    <name type="scientific">Naganishia cerealis</name>
    <dbReference type="NCBI Taxonomy" id="610337"/>
    <lineage>
        <taxon>Eukaryota</taxon>
        <taxon>Fungi</taxon>
        <taxon>Dikarya</taxon>
        <taxon>Basidiomycota</taxon>
        <taxon>Agaricomycotina</taxon>
        <taxon>Tremellomycetes</taxon>
        <taxon>Filobasidiales</taxon>
        <taxon>Filobasidiaceae</taxon>
        <taxon>Naganishia</taxon>
    </lineage>
</organism>
<evidence type="ECO:0000313" key="2">
    <source>
        <dbReference type="Proteomes" id="UP001241377"/>
    </source>
</evidence>
<gene>
    <name evidence="1" type="ORF">QFC19_000823</name>
</gene>
<reference evidence="1" key="1">
    <citation type="submission" date="2023-04" db="EMBL/GenBank/DDBJ databases">
        <title>Draft Genome sequencing of Naganishia species isolated from polar environments using Oxford Nanopore Technology.</title>
        <authorList>
            <person name="Leo P."/>
            <person name="Venkateswaran K."/>
        </authorList>
    </citation>
    <scope>NUCLEOTIDE SEQUENCE</scope>
    <source>
        <strain evidence="1">MNA-CCFEE 5261</strain>
    </source>
</reference>
<keyword evidence="2" id="KW-1185">Reference proteome</keyword>
<evidence type="ECO:0000313" key="1">
    <source>
        <dbReference type="EMBL" id="KAJ9111901.1"/>
    </source>
</evidence>
<dbReference type="EMBL" id="JASBWR010000006">
    <property type="protein sequence ID" value="KAJ9111901.1"/>
    <property type="molecule type" value="Genomic_DNA"/>
</dbReference>
<dbReference type="Proteomes" id="UP001241377">
    <property type="component" value="Unassembled WGS sequence"/>
</dbReference>